<feature type="domain" description="Probable zinc-binding" evidence="1">
    <location>
        <begin position="53"/>
        <end position="99"/>
    </location>
</feature>
<dbReference type="AlphaFoldDB" id="A0A2D2DKK1"/>
<dbReference type="Pfam" id="PF13451">
    <property type="entry name" value="zf_Tbcl"/>
    <property type="match status" value="1"/>
</dbReference>
<evidence type="ECO:0000313" key="2">
    <source>
        <dbReference type="EMBL" id="ATQ75510.1"/>
    </source>
</evidence>
<reference evidence="2" key="1">
    <citation type="submission" date="2017-10" db="EMBL/GenBank/DDBJ databases">
        <title>Massilia psychrophilum sp. nov., a novel purple-pigmented bacterium isolated from Tianshan glacier, Xinjiang Municipality, China.</title>
        <authorList>
            <person name="Wang H."/>
        </authorList>
    </citation>
    <scope>NUCLEOTIDE SEQUENCE [LARGE SCALE GENOMIC DNA]</scope>
    <source>
        <strain evidence="2">B2</strain>
    </source>
</reference>
<accession>A0A2D2DKK1</accession>
<sequence length="161" mass="18394">MLFSIGWSVNLTSLNNTIPDGRPSTVPADTGLWSAQSQNSVPCQFGWVTHYTDKEYVCRTCGAPCIFTAQDQKYTYEVKKAYIDQERKLCRPCWNQSNAIAEQIKPYVTRWAAEKNGLQNDIAFLAEWLELLTERERNLSGRFDIAQKNVLIKLIRKAGAR</sequence>
<proteinExistence type="predicted"/>
<organism evidence="2 3">
    <name type="scientific">Massilia violaceinigra</name>
    <dbReference type="NCBI Taxonomy" id="2045208"/>
    <lineage>
        <taxon>Bacteria</taxon>
        <taxon>Pseudomonadati</taxon>
        <taxon>Pseudomonadota</taxon>
        <taxon>Betaproteobacteria</taxon>
        <taxon>Burkholderiales</taxon>
        <taxon>Oxalobacteraceae</taxon>
        <taxon>Telluria group</taxon>
        <taxon>Massilia</taxon>
    </lineage>
</organism>
<dbReference type="KEGG" id="mass:CR152_14010"/>
<dbReference type="Proteomes" id="UP000229897">
    <property type="component" value="Chromosome"/>
</dbReference>
<keyword evidence="3" id="KW-1185">Reference proteome</keyword>
<evidence type="ECO:0000259" key="1">
    <source>
        <dbReference type="Pfam" id="PF13451"/>
    </source>
</evidence>
<dbReference type="EMBL" id="CP024608">
    <property type="protein sequence ID" value="ATQ75510.1"/>
    <property type="molecule type" value="Genomic_DNA"/>
</dbReference>
<gene>
    <name evidence="2" type="ORF">CR152_14010</name>
</gene>
<protein>
    <recommendedName>
        <fullName evidence="1">Probable zinc-binding domain-containing protein</fullName>
    </recommendedName>
</protein>
<evidence type="ECO:0000313" key="3">
    <source>
        <dbReference type="Proteomes" id="UP000229897"/>
    </source>
</evidence>
<dbReference type="InterPro" id="IPR025306">
    <property type="entry name" value="Zn-bnd_dom_prob"/>
</dbReference>
<name>A0A2D2DKK1_9BURK</name>